<accession>A0AAJ6QVW6</accession>
<dbReference type="PANTHER" id="PTHR15099">
    <property type="entry name" value="PROTEIN PM1"/>
    <property type="match status" value="1"/>
</dbReference>
<keyword evidence="5" id="KW-0999">Mitochondrion inner membrane</keyword>
<dbReference type="Proteomes" id="UP000694867">
    <property type="component" value="Unplaced"/>
</dbReference>
<comment type="function">
    <text evidence="1">Plays a role in mitochondrial morphogenesis.</text>
</comment>
<name>A0AAJ6QVW6_9ACAR</name>
<evidence type="ECO:0000256" key="4">
    <source>
        <dbReference type="ARBA" id="ARBA00022692"/>
    </source>
</evidence>
<comment type="similarity">
    <text evidence="3">Belongs to the TMEM11 family.</text>
</comment>
<keyword evidence="7" id="KW-0496">Mitochondrion</keyword>
<evidence type="ECO:0000256" key="6">
    <source>
        <dbReference type="ARBA" id="ARBA00022989"/>
    </source>
</evidence>
<evidence type="ECO:0000313" key="10">
    <source>
        <dbReference type="Proteomes" id="UP000694867"/>
    </source>
</evidence>
<keyword evidence="6 9" id="KW-1133">Transmembrane helix</keyword>
<reference evidence="11" key="1">
    <citation type="submission" date="2025-08" db="UniProtKB">
        <authorList>
            <consortium name="RefSeq"/>
        </authorList>
    </citation>
    <scope>IDENTIFICATION</scope>
</reference>
<evidence type="ECO:0000256" key="8">
    <source>
        <dbReference type="ARBA" id="ARBA00023136"/>
    </source>
</evidence>
<gene>
    <name evidence="11" type="primary">LOC100906517</name>
</gene>
<evidence type="ECO:0000256" key="5">
    <source>
        <dbReference type="ARBA" id="ARBA00022792"/>
    </source>
</evidence>
<dbReference type="GO" id="GO:0007007">
    <property type="term" value="P:inner mitochondrial membrane organization"/>
    <property type="evidence" value="ECO:0007669"/>
    <property type="project" value="TreeGrafter"/>
</dbReference>
<keyword evidence="10" id="KW-1185">Reference proteome</keyword>
<keyword evidence="8 9" id="KW-0472">Membrane</keyword>
<evidence type="ECO:0000256" key="9">
    <source>
        <dbReference type="SAM" id="Phobius"/>
    </source>
</evidence>
<evidence type="ECO:0000313" key="11">
    <source>
        <dbReference type="RefSeq" id="XP_003745748.1"/>
    </source>
</evidence>
<evidence type="ECO:0000256" key="3">
    <source>
        <dbReference type="ARBA" id="ARBA00006060"/>
    </source>
</evidence>
<sequence length="189" mass="20892">MMAGSDRAQGLQPSPDISPEWVIIHDIGGSDSNASTRHEIHELEFDRALEFTPKIIVIEPRSLGDATTRWIQIGNGLNNVGIACGLAAAATFSTTQSTSQSLYIMFPLVGVNAFCCTLYNMSWSSDPCIHYQVNKSPKILDELPTGEKIAKSVILVRSLDTKRRVLHTTVTLVALSLVVFRVFQWFKQL</sequence>
<proteinExistence type="inferred from homology"/>
<evidence type="ECO:0000256" key="7">
    <source>
        <dbReference type="ARBA" id="ARBA00023128"/>
    </source>
</evidence>
<organism evidence="10 11">
    <name type="scientific">Galendromus occidentalis</name>
    <name type="common">western predatory mite</name>
    <dbReference type="NCBI Taxonomy" id="34638"/>
    <lineage>
        <taxon>Eukaryota</taxon>
        <taxon>Metazoa</taxon>
        <taxon>Ecdysozoa</taxon>
        <taxon>Arthropoda</taxon>
        <taxon>Chelicerata</taxon>
        <taxon>Arachnida</taxon>
        <taxon>Acari</taxon>
        <taxon>Parasitiformes</taxon>
        <taxon>Mesostigmata</taxon>
        <taxon>Gamasina</taxon>
        <taxon>Phytoseioidea</taxon>
        <taxon>Phytoseiidae</taxon>
        <taxon>Typhlodrominae</taxon>
        <taxon>Galendromus</taxon>
    </lineage>
</organism>
<evidence type="ECO:0000256" key="2">
    <source>
        <dbReference type="ARBA" id="ARBA00004448"/>
    </source>
</evidence>
<comment type="subcellular location">
    <subcellularLocation>
        <location evidence="2">Mitochondrion inner membrane</location>
        <topology evidence="2">Multi-pass membrane protein</topology>
    </subcellularLocation>
</comment>
<evidence type="ECO:0000256" key="1">
    <source>
        <dbReference type="ARBA" id="ARBA00002812"/>
    </source>
</evidence>
<dbReference type="AlphaFoldDB" id="A0AAJ6QVW6"/>
<dbReference type="KEGG" id="goe:100906517"/>
<dbReference type="RefSeq" id="XP_003745748.1">
    <property type="nucleotide sequence ID" value="XM_003745700.2"/>
</dbReference>
<protein>
    <submittedName>
        <fullName evidence="11">Transmembrane protein 11, mitochondrial</fullName>
    </submittedName>
</protein>
<dbReference type="Pfam" id="PF14972">
    <property type="entry name" value="Mito_morph_reg"/>
    <property type="match status" value="1"/>
</dbReference>
<keyword evidence="4 9" id="KW-0812">Transmembrane</keyword>
<dbReference type="InterPro" id="IPR026120">
    <property type="entry name" value="TMEM11"/>
</dbReference>
<dbReference type="GO" id="GO:0005743">
    <property type="term" value="C:mitochondrial inner membrane"/>
    <property type="evidence" value="ECO:0007669"/>
    <property type="project" value="UniProtKB-SubCell"/>
</dbReference>
<dbReference type="GeneID" id="100906517"/>
<feature type="transmembrane region" description="Helical" evidence="9">
    <location>
        <begin position="165"/>
        <end position="186"/>
    </location>
</feature>
<dbReference type="PANTHER" id="PTHR15099:SF2">
    <property type="entry name" value="TRANSMEMBRANE PROTEIN 11, MITOCHONDRIAL"/>
    <property type="match status" value="1"/>
</dbReference>